<evidence type="ECO:0000256" key="5">
    <source>
        <dbReference type="ARBA" id="ARBA00023004"/>
    </source>
</evidence>
<dbReference type="EMBL" id="PGCL01000002">
    <property type="protein sequence ID" value="TAJ45029.1"/>
    <property type="molecule type" value="Genomic_DNA"/>
</dbReference>
<evidence type="ECO:0000256" key="4">
    <source>
        <dbReference type="ARBA" id="ARBA00022723"/>
    </source>
</evidence>
<protein>
    <submittedName>
        <fullName evidence="8">Anaerobic ribonucleoside-triphosphate reductase activating protein</fullName>
    </submittedName>
</protein>
<dbReference type="AlphaFoldDB" id="A0A483CY67"/>
<feature type="domain" description="Radical SAM core" evidence="7">
    <location>
        <begin position="15"/>
        <end position="237"/>
    </location>
</feature>
<evidence type="ECO:0000256" key="2">
    <source>
        <dbReference type="ARBA" id="ARBA00022485"/>
    </source>
</evidence>
<dbReference type="InterPro" id="IPR007197">
    <property type="entry name" value="rSAM"/>
</dbReference>
<evidence type="ECO:0000313" key="8">
    <source>
        <dbReference type="EMBL" id="TAJ45029.1"/>
    </source>
</evidence>
<dbReference type="NCBIfam" id="TIGR02495">
    <property type="entry name" value="NrdG2"/>
    <property type="match status" value="1"/>
</dbReference>
<keyword evidence="6" id="KW-0411">Iron-sulfur</keyword>
<dbReference type="InterPro" id="IPR058240">
    <property type="entry name" value="rSAM_sf"/>
</dbReference>
<comment type="cofactor">
    <cofactor evidence="1">
        <name>[4Fe-4S] cluster</name>
        <dbReference type="ChEBI" id="CHEBI:49883"/>
    </cofactor>
</comment>
<name>A0A483CY67_9EURY</name>
<dbReference type="SFLD" id="SFLDG01094">
    <property type="entry name" value="Uncharacterised_Radical_SAM_Su"/>
    <property type="match status" value="1"/>
</dbReference>
<evidence type="ECO:0000259" key="7">
    <source>
        <dbReference type="PROSITE" id="PS51918"/>
    </source>
</evidence>
<dbReference type="GO" id="GO:0046872">
    <property type="term" value="F:metal ion binding"/>
    <property type="evidence" value="ECO:0007669"/>
    <property type="project" value="UniProtKB-KW"/>
</dbReference>
<dbReference type="GO" id="GO:0051539">
    <property type="term" value="F:4 iron, 4 sulfur cluster binding"/>
    <property type="evidence" value="ECO:0007669"/>
    <property type="project" value="UniProtKB-KW"/>
</dbReference>
<dbReference type="SUPFAM" id="SSF102114">
    <property type="entry name" value="Radical SAM enzymes"/>
    <property type="match status" value="1"/>
</dbReference>
<dbReference type="PROSITE" id="PS51918">
    <property type="entry name" value="RADICAL_SAM"/>
    <property type="match status" value="1"/>
</dbReference>
<dbReference type="SFLD" id="SFLDS00029">
    <property type="entry name" value="Radical_SAM"/>
    <property type="match status" value="1"/>
</dbReference>
<dbReference type="InterPro" id="IPR013785">
    <property type="entry name" value="Aldolase_TIM"/>
</dbReference>
<sequence length="251" mass="27635">MKVNFGGFVPLSTVDWRGRAVCTVFLRGCPVRCHYCQNMAILSGTDEREVGEVLDMIRDSTLLATGVVFSGGEATMQKDALIALARGVREMGLGVCIQTNGVFPATIRALLAERLLDKVALDIKTRWNHYKNLFGKDVGDQVRESLQVCTQAYQDGVLPEFEVVVTTFRGCEDDIPYIAREAAGVDLVLQQGIIPGVAPLSTRELAGIADRLGRTVKIRSREDGEIIYEGRRILRGASIDVSSIEQTWESR</sequence>
<dbReference type="Pfam" id="PF04055">
    <property type="entry name" value="Radical_SAM"/>
    <property type="match status" value="1"/>
</dbReference>
<dbReference type="PANTHER" id="PTHR30352">
    <property type="entry name" value="PYRUVATE FORMATE-LYASE-ACTIVATING ENZYME"/>
    <property type="match status" value="1"/>
</dbReference>
<dbReference type="Proteomes" id="UP000292580">
    <property type="component" value="Unassembled WGS sequence"/>
</dbReference>
<organism evidence="8 9">
    <name type="scientific">Methanofollis fontis</name>
    <dbReference type="NCBI Taxonomy" id="2052832"/>
    <lineage>
        <taxon>Archaea</taxon>
        <taxon>Methanobacteriati</taxon>
        <taxon>Methanobacteriota</taxon>
        <taxon>Stenosarchaea group</taxon>
        <taxon>Methanomicrobia</taxon>
        <taxon>Methanomicrobiales</taxon>
        <taxon>Methanomicrobiaceae</taxon>
        <taxon>Methanofollis</taxon>
    </lineage>
</organism>
<proteinExistence type="predicted"/>
<evidence type="ECO:0000313" key="9">
    <source>
        <dbReference type="Proteomes" id="UP000292580"/>
    </source>
</evidence>
<comment type="caution">
    <text evidence="8">The sequence shown here is derived from an EMBL/GenBank/DDBJ whole genome shotgun (WGS) entry which is preliminary data.</text>
</comment>
<dbReference type="CDD" id="cd01335">
    <property type="entry name" value="Radical_SAM"/>
    <property type="match status" value="1"/>
</dbReference>
<dbReference type="PANTHER" id="PTHR30352:SF13">
    <property type="entry name" value="GLYCYL-RADICAL ENZYME ACTIVATING ENZYME YJJW-RELATED"/>
    <property type="match status" value="1"/>
</dbReference>
<dbReference type="InterPro" id="IPR034457">
    <property type="entry name" value="Organic_radical-activating"/>
</dbReference>
<gene>
    <name evidence="8" type="ORF">CUJ86_05155</name>
</gene>
<keyword evidence="4" id="KW-0479">Metal-binding</keyword>
<dbReference type="OrthoDB" id="371936at2157"/>
<dbReference type="GO" id="GO:0003824">
    <property type="term" value="F:catalytic activity"/>
    <property type="evidence" value="ECO:0007669"/>
    <property type="project" value="InterPro"/>
</dbReference>
<keyword evidence="5" id="KW-0408">Iron</keyword>
<dbReference type="Gene3D" id="3.20.20.70">
    <property type="entry name" value="Aldolase class I"/>
    <property type="match status" value="1"/>
</dbReference>
<evidence type="ECO:0000256" key="1">
    <source>
        <dbReference type="ARBA" id="ARBA00001966"/>
    </source>
</evidence>
<keyword evidence="2" id="KW-0004">4Fe-4S</keyword>
<keyword evidence="9" id="KW-1185">Reference proteome</keyword>
<accession>A0A483CY67</accession>
<keyword evidence="3" id="KW-0949">S-adenosyl-L-methionine</keyword>
<reference evidence="8 9" key="1">
    <citation type="submission" date="2017-11" db="EMBL/GenBank/DDBJ databases">
        <title>Isolation and Characterization of Methanofollis Species from Methane Seep Offshore SW Taiwan.</title>
        <authorList>
            <person name="Teng N.-H."/>
            <person name="Lai M.-C."/>
            <person name="Chen S.-C."/>
        </authorList>
    </citation>
    <scope>NUCLEOTIDE SEQUENCE [LARGE SCALE GENOMIC DNA]</scope>
    <source>
        <strain evidence="8 9">FWC-SCC2</strain>
    </source>
</reference>
<evidence type="ECO:0000256" key="3">
    <source>
        <dbReference type="ARBA" id="ARBA00022691"/>
    </source>
</evidence>
<dbReference type="InterPro" id="IPR012840">
    <property type="entry name" value="NrdG2"/>
</dbReference>
<evidence type="ECO:0000256" key="6">
    <source>
        <dbReference type="ARBA" id="ARBA00023014"/>
    </source>
</evidence>